<evidence type="ECO:0000256" key="2">
    <source>
        <dbReference type="ARBA" id="ARBA00022670"/>
    </source>
</evidence>
<dbReference type="OMA" id="KVRRAKC"/>
<evidence type="ECO:0000259" key="9">
    <source>
        <dbReference type="PROSITE" id="PS50240"/>
    </source>
</evidence>
<dbReference type="InterPro" id="IPR043504">
    <property type="entry name" value="Peptidase_S1_PA_chymotrypsin"/>
</dbReference>
<evidence type="ECO:0000256" key="6">
    <source>
        <dbReference type="ARBA" id="ARBA00023145"/>
    </source>
</evidence>
<reference evidence="11" key="3">
    <citation type="journal article" date="2013" name="Genome Res.">
        <title>A second-generation assembly of the Drosophila simulans genome provides new insights into patterns of lineage-specific divergence.</title>
        <authorList>
            <person name="Hu T.T."/>
            <person name="Eisen M.B."/>
            <person name="Thornton K.R."/>
            <person name="Andolfatto P."/>
        </authorList>
    </citation>
    <scope>NUCLEOTIDE SEQUENCE [LARGE SCALE GENOMIC DNA]</scope>
    <source>
        <strain evidence="11">W501</strain>
    </source>
</reference>
<feature type="domain" description="Peptidase S1" evidence="9">
    <location>
        <begin position="30"/>
        <end position="172"/>
    </location>
</feature>
<dbReference type="Gene3D" id="2.40.10.10">
    <property type="entry name" value="Trypsin-like serine proteases"/>
    <property type="match status" value="1"/>
</dbReference>
<dbReference type="SUPFAM" id="SSF50494">
    <property type="entry name" value="Trypsin-like serine proteases"/>
    <property type="match status" value="1"/>
</dbReference>
<evidence type="ECO:0000256" key="8">
    <source>
        <dbReference type="SAM" id="SignalP"/>
    </source>
</evidence>
<keyword evidence="7" id="KW-1015">Disulfide bond</keyword>
<dbReference type="Pfam" id="PF00089">
    <property type="entry name" value="Trypsin"/>
    <property type="match status" value="1"/>
</dbReference>
<reference evidence="10 12" key="1">
    <citation type="journal article" date="2007" name="Nature">
        <title>Evolution of genes and genomes on the Drosophila phylogeny.</title>
        <authorList>
            <consortium name="Drosophila 12 Genomes Consortium"/>
            <person name="Clark A.G."/>
            <person name="Eisen M.B."/>
            <person name="Smith D.R."/>
            <person name="Bergman C.M."/>
            <person name="Oliver B."/>
            <person name="Markow T.A."/>
            <person name="Kaufman T.C."/>
            <person name="Kellis M."/>
            <person name="Gelbart W."/>
            <person name="Iyer V.N."/>
            <person name="Pollard D.A."/>
            <person name="Sackton T.B."/>
            <person name="Larracuente A.M."/>
            <person name="Singh N.D."/>
            <person name="Abad J.P."/>
            <person name="Abt D.N."/>
            <person name="Adryan B."/>
            <person name="Aguade M."/>
            <person name="Akashi H."/>
            <person name="Anderson W.W."/>
            <person name="Aquadro C.F."/>
            <person name="Ardell D.H."/>
            <person name="Arguello R."/>
            <person name="Artieri C.G."/>
            <person name="Barbash D.A."/>
            <person name="Barker D."/>
            <person name="Barsanti P."/>
            <person name="Batterham P."/>
            <person name="Batzoglou S."/>
            <person name="Begun D."/>
            <person name="Bhutkar A."/>
            <person name="Blanco E."/>
            <person name="Bosak S.A."/>
            <person name="Bradley R.K."/>
            <person name="Brand A.D."/>
            <person name="Brent M.R."/>
            <person name="Brooks A.N."/>
            <person name="Brown R.H."/>
            <person name="Butlin R.K."/>
            <person name="Caggese C."/>
            <person name="Calvi B.R."/>
            <person name="Bernardo de Carvalho A."/>
            <person name="Caspi A."/>
            <person name="Castrezana S."/>
            <person name="Celniker S.E."/>
            <person name="Chang J.L."/>
            <person name="Chapple C."/>
            <person name="Chatterji S."/>
            <person name="Chinwalla A."/>
            <person name="Civetta A."/>
            <person name="Clifton S.W."/>
            <person name="Comeron J.M."/>
            <person name="Costello J.C."/>
            <person name="Coyne J.A."/>
            <person name="Daub J."/>
            <person name="David R.G."/>
            <person name="Delcher A.L."/>
            <person name="Delehaunty K."/>
            <person name="Do C.B."/>
            <person name="Ebling H."/>
            <person name="Edwards K."/>
            <person name="Eickbush T."/>
            <person name="Evans J.D."/>
            <person name="Filipski A."/>
            <person name="Findeiss S."/>
            <person name="Freyhult E."/>
            <person name="Fulton L."/>
            <person name="Fulton R."/>
            <person name="Garcia A.C."/>
            <person name="Gardiner A."/>
            <person name="Garfield D.A."/>
            <person name="Garvin B.E."/>
            <person name="Gibson G."/>
            <person name="Gilbert D."/>
            <person name="Gnerre S."/>
            <person name="Godfrey J."/>
            <person name="Good R."/>
            <person name="Gotea V."/>
            <person name="Gravely B."/>
            <person name="Greenberg A.J."/>
            <person name="Griffiths-Jones S."/>
            <person name="Gross S."/>
            <person name="Guigo R."/>
            <person name="Gustafson E.A."/>
            <person name="Haerty W."/>
            <person name="Hahn M.W."/>
            <person name="Halligan D.L."/>
            <person name="Halpern A.L."/>
            <person name="Halter G.M."/>
            <person name="Han M.V."/>
            <person name="Heger A."/>
            <person name="Hillier L."/>
            <person name="Hinrichs A.S."/>
            <person name="Holmes I."/>
            <person name="Hoskins R.A."/>
            <person name="Hubisz M.J."/>
            <person name="Hultmark D."/>
            <person name="Huntley M.A."/>
            <person name="Jaffe D.B."/>
            <person name="Jagadeeshan S."/>
            <person name="Jeck W.R."/>
            <person name="Johnson J."/>
            <person name="Jones C.D."/>
            <person name="Jordan W.C."/>
            <person name="Karpen G.H."/>
            <person name="Kataoka E."/>
            <person name="Keightley P.D."/>
            <person name="Kheradpour P."/>
            <person name="Kirkness E.F."/>
            <person name="Koerich L.B."/>
            <person name="Kristiansen K."/>
            <person name="Kudrna D."/>
            <person name="Kulathinal R.J."/>
            <person name="Kumar S."/>
            <person name="Kwok R."/>
            <person name="Lander E."/>
            <person name="Langley C.H."/>
            <person name="Lapoint R."/>
            <person name="Lazzaro B.P."/>
            <person name="Lee S.J."/>
            <person name="Levesque L."/>
            <person name="Li R."/>
            <person name="Lin C.F."/>
            <person name="Lin M.F."/>
            <person name="Lindblad-Toh K."/>
            <person name="Llopart A."/>
            <person name="Long M."/>
            <person name="Low L."/>
            <person name="Lozovsky E."/>
            <person name="Lu J."/>
            <person name="Luo M."/>
            <person name="Machado C.A."/>
            <person name="Makalowski W."/>
            <person name="Marzo M."/>
            <person name="Matsuda M."/>
            <person name="Matzkin L."/>
            <person name="McAllister B."/>
            <person name="McBride C.S."/>
            <person name="McKernan B."/>
            <person name="McKernan K."/>
            <person name="Mendez-Lago M."/>
            <person name="Minx P."/>
            <person name="Mollenhauer M.U."/>
            <person name="Montooth K."/>
            <person name="Mount S.M."/>
            <person name="Mu X."/>
            <person name="Myers E."/>
            <person name="Negre B."/>
            <person name="Newfeld S."/>
            <person name="Nielsen R."/>
            <person name="Noor M.A."/>
            <person name="O'Grady P."/>
            <person name="Pachter L."/>
            <person name="Papaceit M."/>
            <person name="Parisi M.J."/>
            <person name="Parisi M."/>
            <person name="Parts L."/>
            <person name="Pedersen J.S."/>
            <person name="Pesole G."/>
            <person name="Phillippy A.M."/>
            <person name="Ponting C.P."/>
            <person name="Pop M."/>
            <person name="Porcelli D."/>
            <person name="Powell J.R."/>
            <person name="Prohaska S."/>
            <person name="Pruitt K."/>
            <person name="Puig M."/>
            <person name="Quesneville H."/>
            <person name="Ram K.R."/>
            <person name="Rand D."/>
            <person name="Rasmussen M.D."/>
            <person name="Reed L.K."/>
            <person name="Reenan R."/>
            <person name="Reily A."/>
            <person name="Remington K.A."/>
            <person name="Rieger T.T."/>
            <person name="Ritchie M.G."/>
            <person name="Robin C."/>
            <person name="Rogers Y.H."/>
            <person name="Rohde C."/>
            <person name="Rozas J."/>
            <person name="Rubenfield M.J."/>
            <person name="Ruiz A."/>
            <person name="Russo S."/>
            <person name="Salzberg S.L."/>
            <person name="Sanchez-Gracia A."/>
            <person name="Saranga D.J."/>
            <person name="Sato H."/>
            <person name="Schaeffer S.W."/>
            <person name="Schatz M.C."/>
            <person name="Schlenke T."/>
            <person name="Schwartz R."/>
            <person name="Segarra C."/>
            <person name="Singh R.S."/>
            <person name="Sirot L."/>
            <person name="Sirota M."/>
            <person name="Sisneros N.B."/>
            <person name="Smith C.D."/>
            <person name="Smith T.F."/>
            <person name="Spieth J."/>
            <person name="Stage D.E."/>
            <person name="Stark A."/>
            <person name="Stephan W."/>
            <person name="Strausberg R.L."/>
            <person name="Strempel S."/>
            <person name="Sturgill D."/>
            <person name="Sutton G."/>
            <person name="Sutton G.G."/>
            <person name="Tao W."/>
            <person name="Teichmann S."/>
            <person name="Tobari Y.N."/>
            <person name="Tomimura Y."/>
            <person name="Tsolas J.M."/>
            <person name="Valente V.L."/>
            <person name="Venter E."/>
            <person name="Venter J.C."/>
            <person name="Vicario S."/>
            <person name="Vieira F.G."/>
            <person name="Vilella A.J."/>
            <person name="Villasante A."/>
            <person name="Walenz B."/>
            <person name="Wang J."/>
            <person name="Wasserman M."/>
            <person name="Watts T."/>
            <person name="Wilson D."/>
            <person name="Wilson R.K."/>
            <person name="Wing R.A."/>
            <person name="Wolfner M.F."/>
            <person name="Wong A."/>
            <person name="Wong G.K."/>
            <person name="Wu C.I."/>
            <person name="Wu G."/>
            <person name="Yamamoto D."/>
            <person name="Yang H.P."/>
            <person name="Yang S.P."/>
            <person name="Yorke J.A."/>
            <person name="Yoshida K."/>
            <person name="Zdobnov E."/>
            <person name="Zhang P."/>
            <person name="Zhang Y."/>
            <person name="Zimin A.V."/>
            <person name="Baldwin J."/>
            <person name="Abdouelleil A."/>
            <person name="Abdulkadir J."/>
            <person name="Abebe A."/>
            <person name="Abera B."/>
            <person name="Abreu J."/>
            <person name="Acer S.C."/>
            <person name="Aftuck L."/>
            <person name="Alexander A."/>
            <person name="An P."/>
            <person name="Anderson E."/>
            <person name="Anderson S."/>
            <person name="Arachi H."/>
            <person name="Azer M."/>
            <person name="Bachantsang P."/>
            <person name="Barry A."/>
            <person name="Bayul T."/>
            <person name="Berlin A."/>
            <person name="Bessette D."/>
            <person name="Bloom T."/>
            <person name="Blye J."/>
            <person name="Boguslavskiy L."/>
            <person name="Bonnet C."/>
            <person name="Boukhgalter B."/>
            <person name="Bourzgui I."/>
            <person name="Brown A."/>
            <person name="Cahill P."/>
            <person name="Channer S."/>
            <person name="Cheshatsang Y."/>
            <person name="Chuda L."/>
            <person name="Citroen M."/>
            <person name="Collymore A."/>
            <person name="Cooke P."/>
            <person name="Costello M."/>
            <person name="D'Aco K."/>
            <person name="Daza R."/>
            <person name="De Haan G."/>
            <person name="DeGray S."/>
            <person name="DeMaso C."/>
            <person name="Dhargay N."/>
            <person name="Dooley K."/>
            <person name="Dooley E."/>
            <person name="Doricent M."/>
            <person name="Dorje P."/>
            <person name="Dorjee K."/>
            <person name="Dupes A."/>
            <person name="Elong R."/>
            <person name="Falk J."/>
            <person name="Farina A."/>
            <person name="Faro S."/>
            <person name="Ferguson D."/>
            <person name="Fisher S."/>
            <person name="Foley C.D."/>
            <person name="Franke A."/>
            <person name="Friedrich D."/>
            <person name="Gadbois L."/>
            <person name="Gearin G."/>
            <person name="Gearin C.R."/>
            <person name="Giannoukos G."/>
            <person name="Goode T."/>
            <person name="Graham J."/>
            <person name="Grandbois E."/>
            <person name="Grewal S."/>
            <person name="Gyaltsen K."/>
            <person name="Hafez N."/>
            <person name="Hagos B."/>
            <person name="Hall J."/>
            <person name="Henson C."/>
            <person name="Hollinger A."/>
            <person name="Honan T."/>
            <person name="Huard M.D."/>
            <person name="Hughes L."/>
            <person name="Hurhula B."/>
            <person name="Husby M.E."/>
            <person name="Kamat A."/>
            <person name="Kanga B."/>
            <person name="Kashin S."/>
            <person name="Khazanovich D."/>
            <person name="Kisner P."/>
            <person name="Lance K."/>
            <person name="Lara M."/>
            <person name="Lee W."/>
            <person name="Lennon N."/>
            <person name="Letendre F."/>
            <person name="LeVine R."/>
            <person name="Lipovsky A."/>
            <person name="Liu X."/>
            <person name="Liu J."/>
            <person name="Liu S."/>
            <person name="Lokyitsang T."/>
            <person name="Lokyitsang Y."/>
            <person name="Lubonja R."/>
            <person name="Lui A."/>
            <person name="MacDonald P."/>
            <person name="Magnisalis V."/>
            <person name="Maru K."/>
            <person name="Matthews C."/>
            <person name="McCusker W."/>
            <person name="McDonough S."/>
            <person name="Mehta T."/>
            <person name="Meldrim J."/>
            <person name="Meneus L."/>
            <person name="Mihai O."/>
            <person name="Mihalev A."/>
            <person name="Mihova T."/>
            <person name="Mittelman R."/>
            <person name="Mlenga V."/>
            <person name="Montmayeur A."/>
            <person name="Mulrain L."/>
            <person name="Navidi A."/>
            <person name="Naylor J."/>
            <person name="Negash T."/>
            <person name="Nguyen T."/>
            <person name="Nguyen N."/>
            <person name="Nicol R."/>
            <person name="Norbu C."/>
            <person name="Norbu N."/>
            <person name="Novod N."/>
            <person name="O'Neill B."/>
            <person name="Osman S."/>
            <person name="Markiewicz E."/>
            <person name="Oyono O.L."/>
            <person name="Patti C."/>
            <person name="Phunkhang P."/>
            <person name="Pierre F."/>
            <person name="Priest M."/>
            <person name="Raghuraman S."/>
            <person name="Rege F."/>
            <person name="Reyes R."/>
            <person name="Rise C."/>
            <person name="Rogov P."/>
            <person name="Ross K."/>
            <person name="Ryan E."/>
            <person name="Settipalli S."/>
            <person name="Shea T."/>
            <person name="Sherpa N."/>
            <person name="Shi L."/>
            <person name="Shih D."/>
            <person name="Sparrow T."/>
            <person name="Spaulding J."/>
            <person name="Stalker J."/>
            <person name="Stange-Thomann N."/>
            <person name="Stavropoulos S."/>
            <person name="Stone C."/>
            <person name="Strader C."/>
            <person name="Tesfaye S."/>
            <person name="Thomson T."/>
            <person name="Thoulutsang Y."/>
            <person name="Thoulutsang D."/>
            <person name="Topham K."/>
            <person name="Topping I."/>
            <person name="Tsamla T."/>
            <person name="Vassiliev H."/>
            <person name="Vo A."/>
            <person name="Wangchuk T."/>
            <person name="Wangdi T."/>
            <person name="Weiand M."/>
            <person name="Wilkinson J."/>
            <person name="Wilson A."/>
            <person name="Yadav S."/>
            <person name="Young G."/>
            <person name="Yu Q."/>
            <person name="Zembek L."/>
            <person name="Zhong D."/>
            <person name="Zimmer A."/>
            <person name="Zwirko Z."/>
            <person name="Jaffe D.B."/>
            <person name="Alvarez P."/>
            <person name="Brockman W."/>
            <person name="Butler J."/>
            <person name="Chin C."/>
            <person name="Gnerre S."/>
            <person name="Grabherr M."/>
            <person name="Kleber M."/>
            <person name="Mauceli E."/>
            <person name="MacCallum I."/>
        </authorList>
    </citation>
    <scope>NUCLEOTIDE SEQUENCE [LARGE SCALE GENOMIC DNA]</scope>
    <source>
        <strain evidence="10">Mixed</strain>
        <strain evidence="12">mosaic</strain>
    </source>
</reference>
<keyword evidence="6" id="KW-0865">Zymogen</keyword>
<dbReference type="InterPro" id="IPR033116">
    <property type="entry name" value="TRYPSIN_SER"/>
</dbReference>
<keyword evidence="12" id="KW-1185">Reference proteome</keyword>
<dbReference type="GO" id="GO:0006508">
    <property type="term" value="P:proteolysis"/>
    <property type="evidence" value="ECO:0007669"/>
    <property type="project" value="UniProtKB-KW"/>
</dbReference>
<dbReference type="PROSITE" id="PS50240">
    <property type="entry name" value="TRYPSIN_DOM"/>
    <property type="match status" value="1"/>
</dbReference>
<keyword evidence="5" id="KW-0720">Serine protease</keyword>
<dbReference type="Proteomes" id="UP000035880">
    <property type="component" value="Chromosome 3L"/>
</dbReference>
<dbReference type="EMBL" id="CM002912">
    <property type="protein sequence ID" value="KMY98147.1"/>
    <property type="molecule type" value="Genomic_DNA"/>
</dbReference>
<evidence type="ECO:0000256" key="3">
    <source>
        <dbReference type="ARBA" id="ARBA00022729"/>
    </source>
</evidence>
<dbReference type="Proteomes" id="UP000000304">
    <property type="component" value="Chromosome 3L"/>
</dbReference>
<feature type="chain" id="PRO_5014299898" evidence="8">
    <location>
        <begin position="22"/>
        <end position="174"/>
    </location>
</feature>
<dbReference type="GO" id="GO:0004252">
    <property type="term" value="F:serine-type endopeptidase activity"/>
    <property type="evidence" value="ECO:0007669"/>
    <property type="project" value="InterPro"/>
</dbReference>
<dbReference type="PANTHER" id="PTHR24276:SF97">
    <property type="entry name" value="GH13245P2-RELATED"/>
    <property type="match status" value="1"/>
</dbReference>
<dbReference type="InterPro" id="IPR050430">
    <property type="entry name" value="Peptidase_S1"/>
</dbReference>
<proteinExistence type="predicted"/>
<keyword evidence="3 8" id="KW-0732">Signal</keyword>
<feature type="signal peptide" evidence="8">
    <location>
        <begin position="1"/>
        <end position="21"/>
    </location>
</feature>
<dbReference type="FunFam" id="2.40.10.10:FF:000036">
    <property type="entry name" value="Trypsin beta"/>
    <property type="match status" value="1"/>
</dbReference>
<sequence>MISSLSRIVLIANLWILVAGGQPNNWSGYYVDNGTHYLLYEGPRVKPQTFLPGNISTNTKRLPKCYLASGWGLTSANAQNVQRYLRGVIVCKVRRAKCQQDYRGTGIKIYKQMICAKRKNRDTCSGDSGGPLVHNGVLYGVTSFGIGCASAKYPGVYVNVLQYTRWIKKVAKNY</sequence>
<reference evidence="10" key="2">
    <citation type="submission" date="2008-06" db="EMBL/GenBank/DDBJ databases">
        <authorList>
            <consortium name="FlyBase"/>
        </authorList>
    </citation>
    <scope>NUCLEOTIDE SEQUENCE</scope>
    <source>
        <strain evidence="10">Mixed</strain>
        <strain evidence="11">W501</strain>
    </source>
</reference>
<dbReference type="KEGG" id="dsi:Dsimw501_GD13049"/>
<gene>
    <name evidence="10" type="primary">Dsim\GD13049</name>
    <name evidence="10" type="ORF">Dsim_GD13049</name>
    <name evidence="11" type="ORF">Dsimw501_GD13049</name>
</gene>
<protein>
    <submittedName>
        <fullName evidence="10">GD13049</fullName>
    </submittedName>
</protein>
<dbReference type="GO" id="GO:0005576">
    <property type="term" value="C:extracellular region"/>
    <property type="evidence" value="ECO:0007669"/>
    <property type="project" value="UniProtKB-SubCell"/>
</dbReference>
<name>B4QKV4_DROSI</name>
<comment type="subcellular location">
    <subcellularLocation>
        <location evidence="1">Secreted</location>
        <location evidence="1">Extracellular space</location>
    </subcellularLocation>
</comment>
<keyword evidence="4 11" id="KW-0378">Hydrolase</keyword>
<evidence type="ECO:0000313" key="11">
    <source>
        <dbReference type="EMBL" id="KMY98147.1"/>
    </source>
</evidence>
<keyword evidence="2" id="KW-0645">Protease</keyword>
<dbReference type="STRING" id="7240.B4QKV4"/>
<accession>B4QKV4</accession>
<dbReference type="InterPro" id="IPR009003">
    <property type="entry name" value="Peptidase_S1_PA"/>
</dbReference>
<evidence type="ECO:0000313" key="10">
    <source>
        <dbReference type="EMBL" id="EDX09587.1"/>
    </source>
</evidence>
<evidence type="ECO:0000313" key="12">
    <source>
        <dbReference type="Proteomes" id="UP000000304"/>
    </source>
</evidence>
<organism evidence="10 12">
    <name type="scientific">Drosophila simulans</name>
    <name type="common">Fruit fly</name>
    <dbReference type="NCBI Taxonomy" id="7240"/>
    <lineage>
        <taxon>Eukaryota</taxon>
        <taxon>Metazoa</taxon>
        <taxon>Ecdysozoa</taxon>
        <taxon>Arthropoda</taxon>
        <taxon>Hexapoda</taxon>
        <taxon>Insecta</taxon>
        <taxon>Pterygota</taxon>
        <taxon>Neoptera</taxon>
        <taxon>Endopterygota</taxon>
        <taxon>Diptera</taxon>
        <taxon>Brachycera</taxon>
        <taxon>Muscomorpha</taxon>
        <taxon>Ephydroidea</taxon>
        <taxon>Drosophilidae</taxon>
        <taxon>Drosophila</taxon>
        <taxon>Sophophora</taxon>
    </lineage>
</organism>
<dbReference type="OrthoDB" id="10059102at2759"/>
<dbReference type="PROSITE" id="PS00135">
    <property type="entry name" value="TRYPSIN_SER"/>
    <property type="match status" value="1"/>
</dbReference>
<evidence type="ECO:0000256" key="1">
    <source>
        <dbReference type="ARBA" id="ARBA00004239"/>
    </source>
</evidence>
<dbReference type="PANTHER" id="PTHR24276">
    <property type="entry name" value="POLYSERASE-RELATED"/>
    <property type="match status" value="1"/>
</dbReference>
<dbReference type="SMART" id="SM00020">
    <property type="entry name" value="Tryp_SPc"/>
    <property type="match status" value="1"/>
</dbReference>
<dbReference type="AlphaFoldDB" id="B4QKV4"/>
<evidence type="ECO:0000256" key="7">
    <source>
        <dbReference type="ARBA" id="ARBA00023157"/>
    </source>
</evidence>
<dbReference type="EMBL" id="CM000363">
    <property type="protein sequence ID" value="EDX09587.1"/>
    <property type="molecule type" value="Genomic_DNA"/>
</dbReference>
<evidence type="ECO:0000256" key="5">
    <source>
        <dbReference type="ARBA" id="ARBA00022825"/>
    </source>
</evidence>
<reference evidence="11" key="4">
    <citation type="submission" date="2014-06" db="EMBL/GenBank/DDBJ databases">
        <authorList>
            <person name="Hu T."/>
            <person name="Eisen M.B."/>
            <person name="Thornton K.R."/>
            <person name="Andolfatto P."/>
        </authorList>
    </citation>
    <scope>NUCLEOTIDE SEQUENCE</scope>
    <source>
        <strain evidence="11">W501</strain>
    </source>
</reference>
<dbReference type="InterPro" id="IPR001254">
    <property type="entry name" value="Trypsin_dom"/>
</dbReference>
<dbReference type="MEROPS" id="S01.A17"/>
<dbReference type="HOGENOM" id="CLU_1541751_0_0_1"/>
<evidence type="ECO:0000256" key="4">
    <source>
        <dbReference type="ARBA" id="ARBA00022801"/>
    </source>
</evidence>